<gene>
    <name evidence="2" type="ORF">GGR46_004332</name>
</gene>
<keyword evidence="1" id="KW-1133">Transmembrane helix</keyword>
<keyword evidence="3" id="KW-1185">Reference proteome</keyword>
<feature type="transmembrane region" description="Helical" evidence="1">
    <location>
        <begin position="40"/>
        <end position="57"/>
    </location>
</feature>
<reference evidence="2 3" key="1">
    <citation type="submission" date="2020-08" db="EMBL/GenBank/DDBJ databases">
        <title>Genomic Encyclopedia of Type Strains, Phase IV (KMG-IV): sequencing the most valuable type-strain genomes for metagenomic binning, comparative biology and taxonomic classification.</title>
        <authorList>
            <person name="Goeker M."/>
        </authorList>
    </citation>
    <scope>NUCLEOTIDE SEQUENCE [LARGE SCALE GENOMIC DNA]</scope>
    <source>
        <strain evidence="2 3">DSM 101806</strain>
    </source>
</reference>
<dbReference type="RefSeq" id="WP_184000035.1">
    <property type="nucleotide sequence ID" value="NZ_JACIEH010000003.1"/>
</dbReference>
<dbReference type="AlphaFoldDB" id="A0A7W6JYH7"/>
<feature type="transmembrane region" description="Helical" evidence="1">
    <location>
        <begin position="12"/>
        <end position="34"/>
    </location>
</feature>
<keyword evidence="1" id="KW-0472">Membrane</keyword>
<organism evidence="2 3">
    <name type="scientific">Sphingomonas kyeonggiensis</name>
    <dbReference type="NCBI Taxonomy" id="1268553"/>
    <lineage>
        <taxon>Bacteria</taxon>
        <taxon>Pseudomonadati</taxon>
        <taxon>Pseudomonadota</taxon>
        <taxon>Alphaproteobacteria</taxon>
        <taxon>Sphingomonadales</taxon>
        <taxon>Sphingomonadaceae</taxon>
        <taxon>Sphingomonas</taxon>
    </lineage>
</organism>
<feature type="transmembrane region" description="Helical" evidence="1">
    <location>
        <begin position="64"/>
        <end position="85"/>
    </location>
</feature>
<protein>
    <submittedName>
        <fullName evidence="2">Uncharacterized protein</fullName>
    </submittedName>
</protein>
<evidence type="ECO:0000256" key="1">
    <source>
        <dbReference type="SAM" id="Phobius"/>
    </source>
</evidence>
<name>A0A7W6JYH7_9SPHN</name>
<dbReference type="Proteomes" id="UP000557392">
    <property type="component" value="Unassembled WGS sequence"/>
</dbReference>
<evidence type="ECO:0000313" key="2">
    <source>
        <dbReference type="EMBL" id="MBB4100760.1"/>
    </source>
</evidence>
<dbReference type="EMBL" id="JACIEH010000003">
    <property type="protein sequence ID" value="MBB4100760.1"/>
    <property type="molecule type" value="Genomic_DNA"/>
</dbReference>
<accession>A0A7W6JYH7</accession>
<evidence type="ECO:0000313" key="3">
    <source>
        <dbReference type="Proteomes" id="UP000557392"/>
    </source>
</evidence>
<sequence>MVASGTFIPVYRALTQMAAIAILISFITFATIKLGMPPSPWHATWMVALPLATGAVINRGLNRLLMACALLATSLIATTVVGNAMGGI</sequence>
<proteinExistence type="predicted"/>
<keyword evidence="1" id="KW-0812">Transmembrane</keyword>
<comment type="caution">
    <text evidence="2">The sequence shown here is derived from an EMBL/GenBank/DDBJ whole genome shotgun (WGS) entry which is preliminary data.</text>
</comment>